<gene>
    <name evidence="3" type="ordered locus">W5S_3531</name>
</gene>
<dbReference type="eggNOG" id="ENOG5032HD8">
    <property type="taxonomic scope" value="Bacteria"/>
</dbReference>
<dbReference type="GO" id="GO:0004190">
    <property type="term" value="F:aspartic-type endopeptidase activity"/>
    <property type="evidence" value="ECO:0007669"/>
    <property type="project" value="InterPro"/>
</dbReference>
<feature type="transmembrane region" description="Helical" evidence="1">
    <location>
        <begin position="151"/>
        <end position="176"/>
    </location>
</feature>
<evidence type="ECO:0000256" key="1">
    <source>
        <dbReference type="SAM" id="Phobius"/>
    </source>
</evidence>
<dbReference type="InterPro" id="IPR000045">
    <property type="entry name" value="Prepilin_IV_endopep_pep"/>
</dbReference>
<dbReference type="KEGG" id="pec:W5S_3531"/>
<feature type="transmembrane region" description="Helical" evidence="1">
    <location>
        <begin position="120"/>
        <end position="139"/>
    </location>
</feature>
<feature type="transmembrane region" description="Helical" evidence="1">
    <location>
        <begin position="71"/>
        <end position="87"/>
    </location>
</feature>
<evidence type="ECO:0000259" key="2">
    <source>
        <dbReference type="Pfam" id="PF01478"/>
    </source>
</evidence>
<dbReference type="HOGENOM" id="CLU_1271295_0_0_6"/>
<dbReference type="RefSeq" id="WP_014701072.1">
    <property type="nucleotide sequence ID" value="NC_017845.1"/>
</dbReference>
<dbReference type="GO" id="GO:0016020">
    <property type="term" value="C:membrane"/>
    <property type="evidence" value="ECO:0007669"/>
    <property type="project" value="InterPro"/>
</dbReference>
<name>A0A0H3I9K5_PECPM</name>
<evidence type="ECO:0000313" key="4">
    <source>
        <dbReference type="Proteomes" id="UP000008044"/>
    </source>
</evidence>
<organism evidence="3 4">
    <name type="scientific">Pectobacterium parmentieri</name>
    <dbReference type="NCBI Taxonomy" id="1905730"/>
    <lineage>
        <taxon>Bacteria</taxon>
        <taxon>Pseudomonadati</taxon>
        <taxon>Pseudomonadota</taxon>
        <taxon>Gammaproteobacteria</taxon>
        <taxon>Enterobacterales</taxon>
        <taxon>Pectobacteriaceae</taxon>
        <taxon>Pectobacterium</taxon>
    </lineage>
</organism>
<keyword evidence="1" id="KW-0472">Membrane</keyword>
<dbReference type="PATRIC" id="fig|1166016.3.peg.3593"/>
<dbReference type="Proteomes" id="UP000008044">
    <property type="component" value="Chromosome"/>
</dbReference>
<feature type="transmembrane region" description="Helical" evidence="1">
    <location>
        <begin position="188"/>
        <end position="206"/>
    </location>
</feature>
<feature type="domain" description="Prepilin type IV endopeptidase peptidase" evidence="2">
    <location>
        <begin position="74"/>
        <end position="174"/>
    </location>
</feature>
<keyword evidence="1" id="KW-0812">Transmembrane</keyword>
<sequence>MTLTLFLSLAPLLFVGLAIVAWLACQHVRWFARFLALPPAPVLNGMTLLLMVIPFWLASLASLYVHSTNPFPLLMLAGLLACAVADVEREWLPDSYTLPLFFFALYYSPLPAYIIQPVMLMSAMVVVATLITVVIRPSLASLLPGRGDIMLWLVLSAWAGIAGSVILFMSLTAGALTMQLTARDHTPLGPWMAGCGALMIPFTTDIQRLADRFMFTLWH</sequence>
<protein>
    <submittedName>
        <fullName evidence="3">Prepilin peptidase</fullName>
    </submittedName>
</protein>
<keyword evidence="1" id="KW-1133">Transmembrane helix</keyword>
<dbReference type="AlphaFoldDB" id="A0A0H3I9K5"/>
<feature type="transmembrane region" description="Helical" evidence="1">
    <location>
        <begin position="46"/>
        <end position="65"/>
    </location>
</feature>
<reference evidence="3 4" key="1">
    <citation type="journal article" date="2012" name="J. Bacteriol.">
        <title>Genome sequence of Pectobacterium sp. strain SCC3193.</title>
        <authorList>
            <person name="Koskinen J.P."/>
            <person name="Laine P."/>
            <person name="Niemi O."/>
            <person name="Nykyri J."/>
            <person name="Harjunpaa H."/>
            <person name="Auvinen P."/>
            <person name="Paulin L."/>
            <person name="Pirhonen M."/>
            <person name="Palva T."/>
            <person name="Holm L."/>
        </authorList>
    </citation>
    <scope>NUCLEOTIDE SEQUENCE [LARGE SCALE GENOMIC DNA]</scope>
    <source>
        <strain evidence="3 4">SCC3193</strain>
    </source>
</reference>
<dbReference type="STRING" id="1905730.W5S_3531"/>
<dbReference type="Pfam" id="PF01478">
    <property type="entry name" value="Peptidase_A24"/>
    <property type="match status" value="1"/>
</dbReference>
<dbReference type="Gene3D" id="1.20.120.1220">
    <property type="match status" value="1"/>
</dbReference>
<feature type="transmembrane region" description="Helical" evidence="1">
    <location>
        <begin position="6"/>
        <end position="25"/>
    </location>
</feature>
<proteinExistence type="predicted"/>
<evidence type="ECO:0000313" key="3">
    <source>
        <dbReference type="EMBL" id="AFI91601.1"/>
    </source>
</evidence>
<accession>A0A0H3I9K5</accession>
<dbReference type="EMBL" id="CP003415">
    <property type="protein sequence ID" value="AFI91601.1"/>
    <property type="molecule type" value="Genomic_DNA"/>
</dbReference>